<accession>A0A544U9D1</accession>
<gene>
    <name evidence="3" type="ORF">C7Y47_20005</name>
</gene>
<comment type="caution">
    <text evidence="3">The sequence shown here is derived from an EMBL/GenBank/DDBJ whole genome shotgun (WGS) entry which is preliminary data.</text>
</comment>
<reference evidence="3 4" key="1">
    <citation type="submission" date="2018-03" db="EMBL/GenBank/DDBJ databases">
        <title>Aerobic endospore-forming bacteria genome sequencing and assembly.</title>
        <authorList>
            <person name="Cavalcante D.A."/>
            <person name="Driks A."/>
            <person name="Putonti C."/>
            <person name="De-Souza M.T."/>
        </authorList>
    </citation>
    <scope>NUCLEOTIDE SEQUENCE [LARGE SCALE GENOMIC DNA]</scope>
    <source>
        <strain evidence="3 4">SDF0037</strain>
    </source>
</reference>
<dbReference type="OrthoDB" id="2440066at2"/>
<sequence>MQTPWINYKVMKEISSEQKYNCQIEPIEMDQASQQNSPYSDFINDFLDIEKESESSLASHVDSNCELLIPSETNVGDEMDTPLNTDDVEETKPVEEQNYVSPIDSNCEKLIPSETNVGDEMNDPLDTEEADETKSVEEQDFVAHLDSNYELLIPFETNVGGEMNDPLDSEDTDETKPMEEQNFVACLDSVIPPETNIEDKMNDPLNIEDAEETKPLEEQDFTNRLNSKRETCSPSESDAGKKIICLIDSEEMENNNFTDRVHAFPGTVQGEVYSKTKKSPFSTHVEIDDFLHAPICGEVVKNTFDFLDPNNHLTPQFETKLFSTTTDYPEQPDCRLVHSKINQITFLMKTDTYDKNNQKSNPSKSVVVPLHNTQSTKKGETDYHTYSSGDFMHIRAPVVVGEYKIEICLEEKIVFEKGIEGVKDILNEVVLTNCRFVPNQFSQSLGNGTCSALRGNLFIEGYIHQSIEYTASHIGKAVPAQNESLIHSNQMCQNIVLEIIIHLLQAQKIRVPKI</sequence>
<name>A0A544U9D1_LYSSH</name>
<dbReference type="NCBIfam" id="NF045793">
    <property type="entry name" value="BC_2427_fam"/>
    <property type="match status" value="1"/>
</dbReference>
<evidence type="ECO:0000313" key="4">
    <source>
        <dbReference type="Proteomes" id="UP000317944"/>
    </source>
</evidence>
<dbReference type="AlphaFoldDB" id="A0A544U9D1"/>
<dbReference type="RefSeq" id="WP_142510354.1">
    <property type="nucleotide sequence ID" value="NZ_SADV01000024.1"/>
</dbReference>
<evidence type="ECO:0000259" key="2">
    <source>
        <dbReference type="Pfam" id="PF25250"/>
    </source>
</evidence>
<evidence type="ECO:0000256" key="1">
    <source>
        <dbReference type="SAM" id="MobiDB-lite"/>
    </source>
</evidence>
<dbReference type="EMBL" id="SADV01000024">
    <property type="protein sequence ID" value="TQR28715.1"/>
    <property type="molecule type" value="Genomic_DNA"/>
</dbReference>
<proteinExistence type="predicted"/>
<dbReference type="InterPro" id="IPR057174">
    <property type="entry name" value="DUF7852"/>
</dbReference>
<protein>
    <recommendedName>
        <fullName evidence="2">DUF7852 domain-containing protein</fullName>
    </recommendedName>
</protein>
<feature type="domain" description="DUF7852" evidence="2">
    <location>
        <begin position="269"/>
        <end position="509"/>
    </location>
</feature>
<dbReference type="Proteomes" id="UP000317944">
    <property type="component" value="Unassembled WGS sequence"/>
</dbReference>
<organism evidence="3 4">
    <name type="scientific">Lysinibacillus sphaericus</name>
    <name type="common">Bacillus sphaericus</name>
    <dbReference type="NCBI Taxonomy" id="1421"/>
    <lineage>
        <taxon>Bacteria</taxon>
        <taxon>Bacillati</taxon>
        <taxon>Bacillota</taxon>
        <taxon>Bacilli</taxon>
        <taxon>Bacillales</taxon>
        <taxon>Bacillaceae</taxon>
        <taxon>Lysinibacillus</taxon>
    </lineage>
</organism>
<dbReference type="Pfam" id="PF25250">
    <property type="entry name" value="DUF7852"/>
    <property type="match status" value="1"/>
</dbReference>
<feature type="region of interest" description="Disordered" evidence="1">
    <location>
        <begin position="210"/>
        <end position="236"/>
    </location>
</feature>
<evidence type="ECO:0000313" key="3">
    <source>
        <dbReference type="EMBL" id="TQR28715.1"/>
    </source>
</evidence>